<dbReference type="EMBL" id="LXQA010533264">
    <property type="protein sequence ID" value="MCI57685.1"/>
    <property type="molecule type" value="Genomic_DNA"/>
</dbReference>
<evidence type="ECO:0000313" key="2">
    <source>
        <dbReference type="Proteomes" id="UP000265520"/>
    </source>
</evidence>
<reference evidence="1 2" key="1">
    <citation type="journal article" date="2018" name="Front. Plant Sci.">
        <title>Red Clover (Trifolium pratense) and Zigzag Clover (T. medium) - A Picture of Genomic Similarities and Differences.</title>
        <authorList>
            <person name="Dluhosova J."/>
            <person name="Istvanek J."/>
            <person name="Nedelnik J."/>
            <person name="Repkova J."/>
        </authorList>
    </citation>
    <scope>NUCLEOTIDE SEQUENCE [LARGE SCALE GENOMIC DNA]</scope>
    <source>
        <strain evidence="2">cv. 10/8</strain>
        <tissue evidence="1">Leaf</tissue>
    </source>
</reference>
<sequence>NHNADCAVEEDLTSLKWGDALCESAGL</sequence>
<feature type="non-terminal residue" evidence="1">
    <location>
        <position position="1"/>
    </location>
</feature>
<dbReference type="Proteomes" id="UP000265520">
    <property type="component" value="Unassembled WGS sequence"/>
</dbReference>
<accession>A0A392TCK8</accession>
<comment type="caution">
    <text evidence="1">The sequence shown here is derived from an EMBL/GenBank/DDBJ whole genome shotgun (WGS) entry which is preliminary data.</text>
</comment>
<organism evidence="1 2">
    <name type="scientific">Trifolium medium</name>
    <dbReference type="NCBI Taxonomy" id="97028"/>
    <lineage>
        <taxon>Eukaryota</taxon>
        <taxon>Viridiplantae</taxon>
        <taxon>Streptophyta</taxon>
        <taxon>Embryophyta</taxon>
        <taxon>Tracheophyta</taxon>
        <taxon>Spermatophyta</taxon>
        <taxon>Magnoliopsida</taxon>
        <taxon>eudicotyledons</taxon>
        <taxon>Gunneridae</taxon>
        <taxon>Pentapetalae</taxon>
        <taxon>rosids</taxon>
        <taxon>fabids</taxon>
        <taxon>Fabales</taxon>
        <taxon>Fabaceae</taxon>
        <taxon>Papilionoideae</taxon>
        <taxon>50 kb inversion clade</taxon>
        <taxon>NPAAA clade</taxon>
        <taxon>Hologalegina</taxon>
        <taxon>IRL clade</taxon>
        <taxon>Trifolieae</taxon>
        <taxon>Trifolium</taxon>
    </lineage>
</organism>
<dbReference type="AlphaFoldDB" id="A0A392TCK8"/>
<evidence type="ECO:0000313" key="1">
    <source>
        <dbReference type="EMBL" id="MCI57685.1"/>
    </source>
</evidence>
<proteinExistence type="predicted"/>
<protein>
    <submittedName>
        <fullName evidence="1">Uncharacterized protein</fullName>
    </submittedName>
</protein>
<name>A0A392TCK8_9FABA</name>
<keyword evidence="2" id="KW-1185">Reference proteome</keyword>